<proteinExistence type="inferred from homology"/>
<evidence type="ECO:0000256" key="2">
    <source>
        <dbReference type="ARBA" id="ARBA00022679"/>
    </source>
</evidence>
<sequence>MTVLLGASNAPSATNGNGQAKIERDPLLEASYSSITPEELDFVRQQTGIQNDVALREHILHVQAEAFVVHPYPCIRRFAFIKMKLSPRIPAYNQLLKLGREREDAILLDIGCCFGNDVRKAVADGFPVHNVVATDIHPEFWDFGHKLFGTTQETFPARFFAGDVLTPAHLDLVPPFASPPTTPRPELSTLASLNPLRGHVSAIHISAVFHLFSEEVQVQLAHKLGGLLSPEPGSIIFGLQSGRAEKGFRVEAGVPNSHGKQMFCHSSESWTELWESVFPPGTIRVDADVRELDRDDLKPVAEGAKFWVLTWCVTRL</sequence>
<dbReference type="GO" id="GO:0016740">
    <property type="term" value="F:transferase activity"/>
    <property type="evidence" value="ECO:0007669"/>
    <property type="project" value="UniProtKB-KW"/>
</dbReference>
<keyword evidence="3" id="KW-0949">S-adenosyl-L-methionine</keyword>
<evidence type="ECO:0008006" key="8">
    <source>
        <dbReference type="Google" id="ProtNLM"/>
    </source>
</evidence>
<dbReference type="InterPro" id="IPR029063">
    <property type="entry name" value="SAM-dependent_MTases_sf"/>
</dbReference>
<dbReference type="OrthoDB" id="2094832at2759"/>
<dbReference type="STRING" id="1328759.A0A5C2SAR1"/>
<organism evidence="6 7">
    <name type="scientific">Lentinus tigrinus ALCF2SS1-6</name>
    <dbReference type="NCBI Taxonomy" id="1328759"/>
    <lineage>
        <taxon>Eukaryota</taxon>
        <taxon>Fungi</taxon>
        <taxon>Dikarya</taxon>
        <taxon>Basidiomycota</taxon>
        <taxon>Agaricomycotina</taxon>
        <taxon>Agaricomycetes</taxon>
        <taxon>Polyporales</taxon>
        <taxon>Polyporaceae</taxon>
        <taxon>Lentinus</taxon>
    </lineage>
</organism>
<feature type="compositionally biased region" description="Polar residues" evidence="5">
    <location>
        <begin position="9"/>
        <end position="18"/>
    </location>
</feature>
<keyword evidence="2" id="KW-0808">Transferase</keyword>
<evidence type="ECO:0000256" key="5">
    <source>
        <dbReference type="SAM" id="MobiDB-lite"/>
    </source>
</evidence>
<dbReference type="InterPro" id="IPR051654">
    <property type="entry name" value="Meroterpenoid_MTases"/>
</dbReference>
<name>A0A5C2SAR1_9APHY</name>
<dbReference type="Gene3D" id="3.40.50.150">
    <property type="entry name" value="Vaccinia Virus protein VP39"/>
    <property type="match status" value="1"/>
</dbReference>
<protein>
    <recommendedName>
        <fullName evidence="8">Methyltransferase domain-containing protein</fullName>
    </recommendedName>
</protein>
<evidence type="ECO:0000313" key="7">
    <source>
        <dbReference type="Proteomes" id="UP000313359"/>
    </source>
</evidence>
<comment type="pathway">
    <text evidence="1">Secondary metabolite biosynthesis.</text>
</comment>
<feature type="region of interest" description="Disordered" evidence="5">
    <location>
        <begin position="1"/>
        <end position="20"/>
    </location>
</feature>
<dbReference type="PANTHER" id="PTHR35897">
    <property type="entry name" value="METHYLTRANSFERASE AUSD"/>
    <property type="match status" value="1"/>
</dbReference>
<dbReference type="AlphaFoldDB" id="A0A5C2SAR1"/>
<comment type="similarity">
    <text evidence="4">Belongs to the class I-like SAM-binding methyltransferase superfamily.</text>
</comment>
<dbReference type="EMBL" id="ML122275">
    <property type="protein sequence ID" value="RPD58406.1"/>
    <property type="molecule type" value="Genomic_DNA"/>
</dbReference>
<evidence type="ECO:0000256" key="3">
    <source>
        <dbReference type="ARBA" id="ARBA00022691"/>
    </source>
</evidence>
<reference evidence="6" key="1">
    <citation type="journal article" date="2018" name="Genome Biol. Evol.">
        <title>Genomics and development of Lentinus tigrinus, a white-rot wood-decaying mushroom with dimorphic fruiting bodies.</title>
        <authorList>
            <person name="Wu B."/>
            <person name="Xu Z."/>
            <person name="Knudson A."/>
            <person name="Carlson A."/>
            <person name="Chen N."/>
            <person name="Kovaka S."/>
            <person name="LaButti K."/>
            <person name="Lipzen A."/>
            <person name="Pennachio C."/>
            <person name="Riley R."/>
            <person name="Schakwitz W."/>
            <person name="Umezawa K."/>
            <person name="Ohm R.A."/>
            <person name="Grigoriev I.V."/>
            <person name="Nagy L.G."/>
            <person name="Gibbons J."/>
            <person name="Hibbett D."/>
        </authorList>
    </citation>
    <scope>NUCLEOTIDE SEQUENCE [LARGE SCALE GENOMIC DNA]</scope>
    <source>
        <strain evidence="6">ALCF2SS1-6</strain>
    </source>
</reference>
<evidence type="ECO:0000313" key="6">
    <source>
        <dbReference type="EMBL" id="RPD58406.1"/>
    </source>
</evidence>
<gene>
    <name evidence="6" type="ORF">L227DRAFT_505101</name>
</gene>
<keyword evidence="7" id="KW-1185">Reference proteome</keyword>
<accession>A0A5C2SAR1</accession>
<dbReference type="SUPFAM" id="SSF53335">
    <property type="entry name" value="S-adenosyl-L-methionine-dependent methyltransferases"/>
    <property type="match status" value="1"/>
</dbReference>
<evidence type="ECO:0000256" key="1">
    <source>
        <dbReference type="ARBA" id="ARBA00005179"/>
    </source>
</evidence>
<evidence type="ECO:0000256" key="4">
    <source>
        <dbReference type="ARBA" id="ARBA00038314"/>
    </source>
</evidence>
<dbReference type="Proteomes" id="UP000313359">
    <property type="component" value="Unassembled WGS sequence"/>
</dbReference>
<dbReference type="PANTHER" id="PTHR35897:SF1">
    <property type="entry name" value="METHYLTRANSFERASE AUSD"/>
    <property type="match status" value="1"/>
</dbReference>